<evidence type="ECO:0000256" key="6">
    <source>
        <dbReference type="SAM" id="Phobius"/>
    </source>
</evidence>
<keyword evidence="4 6" id="KW-1133">Transmembrane helix</keyword>
<evidence type="ECO:0000256" key="4">
    <source>
        <dbReference type="ARBA" id="ARBA00022989"/>
    </source>
</evidence>
<name>A0ABT0G4Y5_9ACTN</name>
<feature type="transmembrane region" description="Helical" evidence="6">
    <location>
        <begin position="45"/>
        <end position="64"/>
    </location>
</feature>
<evidence type="ECO:0000256" key="1">
    <source>
        <dbReference type="ARBA" id="ARBA00004651"/>
    </source>
</evidence>
<keyword evidence="9" id="KW-1185">Reference proteome</keyword>
<proteinExistence type="predicted"/>
<dbReference type="EMBL" id="JAKRKC020000002">
    <property type="protein sequence ID" value="MCK2219453.1"/>
    <property type="molecule type" value="Genomic_DNA"/>
</dbReference>
<dbReference type="Pfam" id="PF13396">
    <property type="entry name" value="PLDc_N"/>
    <property type="match status" value="1"/>
</dbReference>
<evidence type="ECO:0000313" key="9">
    <source>
        <dbReference type="Proteomes" id="UP001317259"/>
    </source>
</evidence>
<dbReference type="InterPro" id="IPR027379">
    <property type="entry name" value="CLS_N"/>
</dbReference>
<feature type="domain" description="Cardiolipin synthase N-terminal" evidence="7">
    <location>
        <begin position="23"/>
        <end position="66"/>
    </location>
</feature>
<gene>
    <name evidence="8" type="ORF">MF672_037495</name>
</gene>
<evidence type="ECO:0000256" key="2">
    <source>
        <dbReference type="ARBA" id="ARBA00022475"/>
    </source>
</evidence>
<dbReference type="Proteomes" id="UP001317259">
    <property type="component" value="Unassembled WGS sequence"/>
</dbReference>
<keyword evidence="5 6" id="KW-0472">Membrane</keyword>
<organism evidence="8 9">
    <name type="scientific">Actinomadura luzonensis</name>
    <dbReference type="NCBI Taxonomy" id="2805427"/>
    <lineage>
        <taxon>Bacteria</taxon>
        <taxon>Bacillati</taxon>
        <taxon>Actinomycetota</taxon>
        <taxon>Actinomycetes</taxon>
        <taxon>Streptosporangiales</taxon>
        <taxon>Thermomonosporaceae</taxon>
        <taxon>Actinomadura</taxon>
    </lineage>
</organism>
<comment type="caution">
    <text evidence="8">The sequence shown here is derived from an EMBL/GenBank/DDBJ whole genome shotgun (WGS) entry which is preliminary data.</text>
</comment>
<keyword evidence="2" id="KW-1003">Cell membrane</keyword>
<accession>A0ABT0G4Y5</accession>
<keyword evidence="3 6" id="KW-0812">Transmembrane</keyword>
<comment type="subcellular location">
    <subcellularLocation>
        <location evidence="1">Cell membrane</location>
        <topology evidence="1">Multi-pass membrane protein</topology>
    </subcellularLocation>
</comment>
<evidence type="ECO:0000256" key="3">
    <source>
        <dbReference type="ARBA" id="ARBA00022692"/>
    </source>
</evidence>
<evidence type="ECO:0000256" key="5">
    <source>
        <dbReference type="ARBA" id="ARBA00023136"/>
    </source>
</evidence>
<evidence type="ECO:0000259" key="7">
    <source>
        <dbReference type="Pfam" id="PF13396"/>
    </source>
</evidence>
<dbReference type="RefSeq" id="WP_242381461.1">
    <property type="nucleotide sequence ID" value="NZ_JAKRKC020000002.1"/>
</dbReference>
<sequence length="70" mass="8111">MRWNEMSRPRRRMLVLAAATELVLTSAAAADLWSRPRAAVRGRKALWWPAIFVQPLGPVVYLVWGRRRQP</sequence>
<evidence type="ECO:0000313" key="8">
    <source>
        <dbReference type="EMBL" id="MCK2219453.1"/>
    </source>
</evidence>
<protein>
    <submittedName>
        <fullName evidence="8">PLDc N-terminal domain-containing protein</fullName>
    </submittedName>
</protein>
<reference evidence="8 9" key="1">
    <citation type="submission" date="2022-04" db="EMBL/GenBank/DDBJ databases">
        <title>Genome draft of Actinomadura sp. ATCC 31491.</title>
        <authorList>
            <person name="Shi X."/>
            <person name="Du Y."/>
        </authorList>
    </citation>
    <scope>NUCLEOTIDE SEQUENCE [LARGE SCALE GENOMIC DNA]</scope>
    <source>
        <strain evidence="8 9">ATCC 31491</strain>
    </source>
</reference>